<name>A0A0L0ERH6_9GAMM</name>
<proteinExistence type="inferred from homology"/>
<gene>
    <name evidence="7" type="primary">djlA</name>
    <name evidence="11" type="ORF">AC626_16555</name>
</gene>
<keyword evidence="4 7" id="KW-1133">Transmembrane helix</keyword>
<dbReference type="OrthoDB" id="9782583at2"/>
<dbReference type="Pfam" id="PF05099">
    <property type="entry name" value="TerB"/>
    <property type="match status" value="1"/>
</dbReference>
<dbReference type="InterPro" id="IPR029024">
    <property type="entry name" value="TerB-like"/>
</dbReference>
<dbReference type="Pfam" id="PF00226">
    <property type="entry name" value="DnaJ"/>
    <property type="match status" value="1"/>
</dbReference>
<dbReference type="PATRIC" id="fig|43658.6.peg.5909"/>
<dbReference type="GO" id="GO:0051087">
    <property type="term" value="F:protein-folding chaperone binding"/>
    <property type="evidence" value="ECO:0007669"/>
    <property type="project" value="InterPro"/>
</dbReference>
<feature type="compositionally biased region" description="Low complexity" evidence="8">
    <location>
        <begin position="193"/>
        <end position="209"/>
    </location>
</feature>
<evidence type="ECO:0000256" key="2">
    <source>
        <dbReference type="ARBA" id="ARBA00022519"/>
    </source>
</evidence>
<dbReference type="HAMAP" id="MF_01153">
    <property type="entry name" value="DjlA"/>
    <property type="match status" value="1"/>
</dbReference>
<comment type="domain">
    <text evidence="7">The transmembrane domain is a dimerization domain.</text>
</comment>
<dbReference type="InterPro" id="IPR036869">
    <property type="entry name" value="J_dom_sf"/>
</dbReference>
<organism evidence="11 12">
    <name type="scientific">Pseudoalteromonas rubra</name>
    <dbReference type="NCBI Taxonomy" id="43658"/>
    <lineage>
        <taxon>Bacteria</taxon>
        <taxon>Pseudomonadati</taxon>
        <taxon>Pseudomonadota</taxon>
        <taxon>Gammaproteobacteria</taxon>
        <taxon>Alteromonadales</taxon>
        <taxon>Pseudoalteromonadaceae</taxon>
        <taxon>Pseudoalteromonas</taxon>
    </lineage>
</organism>
<comment type="function">
    <text evidence="7">Regulatory DnaK co-chaperone. Direct interaction between DnaK and DjlA is needed for the induction of the wcaABCDE operon, involved in the synthesis of a colanic acid polysaccharide capsule, possibly through activation of the RcsB/RcsC phosphotransfer signaling pathway. The colanic acid capsule may help the bacterium survive conditions outside the host.</text>
</comment>
<evidence type="ECO:0000256" key="6">
    <source>
        <dbReference type="ARBA" id="ARBA00023186"/>
    </source>
</evidence>
<dbReference type="PRINTS" id="PR00625">
    <property type="entry name" value="JDOMAIN"/>
</dbReference>
<dbReference type="InterPro" id="IPR050817">
    <property type="entry name" value="DjlA_DnaK_co-chaperone"/>
</dbReference>
<dbReference type="AlphaFoldDB" id="A0A0L0ERH6"/>
<dbReference type="SMART" id="SM00271">
    <property type="entry name" value="DnaJ"/>
    <property type="match status" value="1"/>
</dbReference>
<protein>
    <recommendedName>
        <fullName evidence="7">Co-chaperone protein DjlA</fullName>
    </recommendedName>
</protein>
<dbReference type="Proteomes" id="UP000036850">
    <property type="component" value="Unassembled WGS sequence"/>
</dbReference>
<feature type="topological domain" description="Periplasmic" evidence="7">
    <location>
        <begin position="1"/>
        <end position="4"/>
    </location>
</feature>
<dbReference type="SUPFAM" id="SSF46565">
    <property type="entry name" value="Chaperone J-domain"/>
    <property type="match status" value="1"/>
</dbReference>
<feature type="region of interest" description="Disordered" evidence="8">
    <location>
        <begin position="193"/>
        <end position="224"/>
    </location>
</feature>
<evidence type="ECO:0000259" key="10">
    <source>
        <dbReference type="PROSITE" id="PS50076"/>
    </source>
</evidence>
<feature type="domain" description="J" evidence="10">
    <location>
        <begin position="227"/>
        <end position="291"/>
    </location>
</feature>
<evidence type="ECO:0000256" key="8">
    <source>
        <dbReference type="SAM" id="MobiDB-lite"/>
    </source>
</evidence>
<evidence type="ECO:0000256" key="5">
    <source>
        <dbReference type="ARBA" id="ARBA00023136"/>
    </source>
</evidence>
<dbReference type="EMBL" id="LFZX01000143">
    <property type="protein sequence ID" value="KNC66503.1"/>
    <property type="molecule type" value="Genomic_DNA"/>
</dbReference>
<dbReference type="PANTHER" id="PTHR24074">
    <property type="entry name" value="CO-CHAPERONE PROTEIN DJLA"/>
    <property type="match status" value="1"/>
</dbReference>
<dbReference type="InterPro" id="IPR001623">
    <property type="entry name" value="DnaJ_domain"/>
</dbReference>
<evidence type="ECO:0000313" key="12">
    <source>
        <dbReference type="Proteomes" id="UP000036850"/>
    </source>
</evidence>
<evidence type="ECO:0000256" key="7">
    <source>
        <dbReference type="HAMAP-Rule" id="MF_01153"/>
    </source>
</evidence>
<feature type="transmembrane region" description="Helical" evidence="9">
    <location>
        <begin position="6"/>
        <end position="26"/>
    </location>
</feature>
<evidence type="ECO:0000256" key="1">
    <source>
        <dbReference type="ARBA" id="ARBA00022475"/>
    </source>
</evidence>
<dbReference type="CDD" id="cd06257">
    <property type="entry name" value="DnaJ"/>
    <property type="match status" value="1"/>
</dbReference>
<dbReference type="PROSITE" id="PS50076">
    <property type="entry name" value="DNAJ_2"/>
    <property type="match status" value="1"/>
</dbReference>
<keyword evidence="6 7" id="KW-0143">Chaperone</keyword>
<keyword evidence="1 7" id="KW-1003">Cell membrane</keyword>
<dbReference type="CDD" id="cd07316">
    <property type="entry name" value="terB_like_DjlA"/>
    <property type="match status" value="1"/>
</dbReference>
<sequence>MWGKLLGAGFGFMFGKWLGAILGFYLGHLFDKSLKQDFDKVGGFQGFLNGDDLSERQALFFSSCFSVMGHIAKSNGRVSEVHIRAATAFMDEMALAGDDRREAQHAFRAGKEADFSVKDAVREVREAFARRYDLLQLFLEIQIQMAFSDGHVSQQEQTLLREVSKYLGISQTQFNFLLRRYQAEFRFRQQRAQWQSQQSQQRQSGGQQRQQRDSAREPQSSAVSRSEALAVLGLSDGASDKDIKRAYRKLMAQHHPDKLVSQGLPEHMMEIAKRKSQSIQSAYELLKQKRSS</sequence>
<keyword evidence="2 7" id="KW-0997">Cell inner membrane</keyword>
<evidence type="ECO:0000256" key="4">
    <source>
        <dbReference type="ARBA" id="ARBA00022989"/>
    </source>
</evidence>
<comment type="subcellular location">
    <subcellularLocation>
        <location evidence="7">Cell inner membrane</location>
        <topology evidence="7">Single-pass type III membrane protein</topology>
    </subcellularLocation>
</comment>
<dbReference type="Gene3D" id="1.10.287.110">
    <property type="entry name" value="DnaJ domain"/>
    <property type="match status" value="1"/>
</dbReference>
<dbReference type="InterPro" id="IPR023749">
    <property type="entry name" value="DjlA"/>
</dbReference>
<dbReference type="GO" id="GO:0005886">
    <property type="term" value="C:plasma membrane"/>
    <property type="evidence" value="ECO:0007669"/>
    <property type="project" value="UniProtKB-SubCell"/>
</dbReference>
<comment type="subunit">
    <text evidence="7">Homodimer.</text>
</comment>
<evidence type="ECO:0000313" key="11">
    <source>
        <dbReference type="EMBL" id="KNC66503.1"/>
    </source>
</evidence>
<accession>A0A0L0ERH6</accession>
<evidence type="ECO:0000256" key="3">
    <source>
        <dbReference type="ARBA" id="ARBA00022692"/>
    </source>
</evidence>
<reference evidence="12" key="1">
    <citation type="submission" date="2015-07" db="EMBL/GenBank/DDBJ databases">
        <title>Draft genome sequence of a Pseudoalteromonas rubra strain, OCN096, isolated from Kaneohe Bay, Oahu, Hawaii.</title>
        <authorList>
            <person name="Beurmann S."/>
            <person name="Ushijima B."/>
            <person name="Belcaid M."/>
            <person name="Callahan S.M."/>
            <person name="Aeby G.S."/>
        </authorList>
    </citation>
    <scope>NUCLEOTIDE SEQUENCE [LARGE SCALE GENOMIC DNA]</scope>
    <source>
        <strain evidence="12">OCN096</strain>
    </source>
</reference>
<keyword evidence="5 7" id="KW-0472">Membrane</keyword>
<evidence type="ECO:0000256" key="9">
    <source>
        <dbReference type="SAM" id="Phobius"/>
    </source>
</evidence>
<dbReference type="NCBIfam" id="NF006948">
    <property type="entry name" value="PRK09430.1"/>
    <property type="match status" value="1"/>
</dbReference>
<feature type="topological domain" description="Cytoplasmic" evidence="7">
    <location>
        <begin position="29"/>
        <end position="292"/>
    </location>
</feature>
<comment type="caution">
    <text evidence="11">The sequence shown here is derived from an EMBL/GenBank/DDBJ whole genome shotgun (WGS) entry which is preliminary data.</text>
</comment>
<dbReference type="InterPro" id="IPR007791">
    <property type="entry name" value="DjlA_N"/>
</dbReference>
<dbReference type="Gene3D" id="1.10.3680.10">
    <property type="entry name" value="TerB-like"/>
    <property type="match status" value="1"/>
</dbReference>
<keyword evidence="3 7" id="KW-0812">Transmembrane</keyword>